<gene>
    <name evidence="2" type="ORF">SAMN02910414_01172</name>
</gene>
<evidence type="ECO:0000313" key="2">
    <source>
        <dbReference type="EMBL" id="SDY27564.1"/>
    </source>
</evidence>
<evidence type="ECO:0000313" key="3">
    <source>
        <dbReference type="Proteomes" id="UP000183918"/>
    </source>
</evidence>
<reference evidence="2 3" key="1">
    <citation type="submission" date="2016-10" db="EMBL/GenBank/DDBJ databases">
        <authorList>
            <person name="de Groot N.N."/>
        </authorList>
    </citation>
    <scope>NUCLEOTIDE SEQUENCE [LARGE SCALE GENOMIC DNA]</scope>
    <source>
        <strain evidence="2 3">DSM 14045</strain>
    </source>
</reference>
<evidence type="ECO:0000256" key="1">
    <source>
        <dbReference type="SAM" id="MobiDB-lite"/>
    </source>
</evidence>
<dbReference type="OrthoDB" id="2066593at2"/>
<sequence>MFNTTGCSKVTELFSSQDNAYYDSPKFWEATTPDPKQKGLYKLENPFFENKPYNNLANFGNNILLIGEARYDSIKSDLPLYSFDIYDPWENEISQSLDAKDLLCTKYEISDDHLLCFSGKNKTLSIYDKELSLVYRLKIKDLIGKEDYKSFTYSFNSSNEKLFALKKDGTLYTITLSDKIHHNKLFKFFEKNESYSNASYKKTDSKYRDCYIIGDNEAKNKFFVRGVNTNSYRYSYGVFNTAKNALTNTYPGTAYYRGDSCNEHIIVQVDYNRNYWKFIDTKDNTSKYFYAKNCVKAKPYGNNNLMLRRDIGYDQAVKRQNITSVFTAYSSSGKAISSIKLDFGNAEKGKENYLSKDQIYLEKSGCCFILKYDLKGNPFIYIWKINASSLKQNNNSDTSNSVSSDSNSSDDNSNSDYTIEDLSFFDNLLDLQNSKSNETGVIINNLMDNNTYKWDSLSEARKFADKIENDYGIKVFIGPQVPKKIDVFSVKQNLDADEIMESLESLNKILSSYPKDFFKQLCFSDIYGIRIYIANSIGSKHDNTIADPSGFVNTIDSYLVMVLDSSYSWDWPYTVNHEFSHMIDRKLEFEHSYNPSLTYNEEEWNKYNPAGFEYLQTYNNYSKSKGYSKNPKYFIDSYGTTFATEDRAEIFGSAMAYHLNGSNKQYFAQNSPIRAKMEYYCQCIRQGFPSSNWDKVMPWERCLNE</sequence>
<keyword evidence="3" id="KW-1185">Reference proteome</keyword>
<name>A0A1H3IL64_9FIRM</name>
<accession>A0A1H3IL64</accession>
<dbReference type="Proteomes" id="UP000183918">
    <property type="component" value="Unassembled WGS sequence"/>
</dbReference>
<organism evidence="2 3">
    <name type="scientific">Lachnobacterium bovis DSM 14045</name>
    <dbReference type="NCBI Taxonomy" id="1122142"/>
    <lineage>
        <taxon>Bacteria</taxon>
        <taxon>Bacillati</taxon>
        <taxon>Bacillota</taxon>
        <taxon>Clostridia</taxon>
        <taxon>Lachnospirales</taxon>
        <taxon>Lachnospiraceae</taxon>
        <taxon>Lachnobacterium</taxon>
    </lineage>
</organism>
<dbReference type="RefSeq" id="WP_143470219.1">
    <property type="nucleotide sequence ID" value="NZ_FNPG01000012.1"/>
</dbReference>
<feature type="region of interest" description="Disordered" evidence="1">
    <location>
        <begin position="393"/>
        <end position="414"/>
    </location>
</feature>
<dbReference type="AlphaFoldDB" id="A0A1H3IL64"/>
<protein>
    <submittedName>
        <fullName evidence="2">Uncharacterized protein</fullName>
    </submittedName>
</protein>
<dbReference type="EMBL" id="FNPG01000012">
    <property type="protein sequence ID" value="SDY27564.1"/>
    <property type="molecule type" value="Genomic_DNA"/>
</dbReference>
<proteinExistence type="predicted"/>